<proteinExistence type="predicted"/>
<dbReference type="PANTHER" id="PTHR39596:SF3">
    <property type="entry name" value="HETEROKARYON INCOMPATIBILITY DOMAIN-CONTAINING PROTEIN"/>
    <property type="match status" value="1"/>
</dbReference>
<gene>
    <name evidence="1" type="ORF">PT974_04941</name>
</gene>
<keyword evidence="2" id="KW-1185">Reference proteome</keyword>
<name>A0ABR0SQL2_9HYPO</name>
<protein>
    <recommendedName>
        <fullName evidence="3">Heterokaryon incompatibility domain-containing protein</fullName>
    </recommendedName>
</protein>
<comment type="caution">
    <text evidence="1">The sequence shown here is derived from an EMBL/GenBank/DDBJ whole genome shotgun (WGS) entry which is preliminary data.</text>
</comment>
<reference evidence="1 2" key="1">
    <citation type="submission" date="2024-01" db="EMBL/GenBank/DDBJ databases">
        <title>Complete genome of Cladobotryum mycophilum ATHUM6906.</title>
        <authorList>
            <person name="Christinaki A.C."/>
            <person name="Myridakis A.I."/>
            <person name="Kouvelis V.N."/>
        </authorList>
    </citation>
    <scope>NUCLEOTIDE SEQUENCE [LARGE SCALE GENOMIC DNA]</scope>
    <source>
        <strain evidence="1 2">ATHUM6906</strain>
    </source>
</reference>
<evidence type="ECO:0000313" key="1">
    <source>
        <dbReference type="EMBL" id="KAK5994466.1"/>
    </source>
</evidence>
<dbReference type="Proteomes" id="UP001338125">
    <property type="component" value="Unassembled WGS sequence"/>
</dbReference>
<evidence type="ECO:0008006" key="3">
    <source>
        <dbReference type="Google" id="ProtNLM"/>
    </source>
</evidence>
<organism evidence="1 2">
    <name type="scientific">Cladobotryum mycophilum</name>
    <dbReference type="NCBI Taxonomy" id="491253"/>
    <lineage>
        <taxon>Eukaryota</taxon>
        <taxon>Fungi</taxon>
        <taxon>Dikarya</taxon>
        <taxon>Ascomycota</taxon>
        <taxon>Pezizomycotina</taxon>
        <taxon>Sordariomycetes</taxon>
        <taxon>Hypocreomycetidae</taxon>
        <taxon>Hypocreales</taxon>
        <taxon>Hypocreaceae</taxon>
        <taxon>Cladobotryum</taxon>
    </lineage>
</organism>
<sequence>MINKLRDIPKPDGEKIVYDKKAPFWIDTLCCPARPSEGKKLAIIRMRETYGNASSVLVLSADLQTLDASELPLSDQVYLVSLSAWASRLWALQEGALSDQVCIQFRDIAINYSSIYFDILEDYDSLPFGWVNIRHILKEFAQLRGTVFRNPAVKYGGLFSITTMLALTWRTTSVREDEAICLASILGMDMARVVEAAPRDRMKAFWAHCPSIPMSLIFWKWERMDEPGFRWAPSSLLGILDNVKDFKKEQNARYTSDGLILDAFGKVLEGLVPPFKERVHGPLVIQDSDTQDRYLLRKEVFRRWVGERRPFFHPGCRVHPCRYPKPQSIPET</sequence>
<dbReference type="PANTHER" id="PTHR39596">
    <property type="match status" value="1"/>
</dbReference>
<dbReference type="EMBL" id="JAVFKD010000010">
    <property type="protein sequence ID" value="KAK5994466.1"/>
    <property type="molecule type" value="Genomic_DNA"/>
</dbReference>
<accession>A0ABR0SQL2</accession>
<evidence type="ECO:0000313" key="2">
    <source>
        <dbReference type="Proteomes" id="UP001338125"/>
    </source>
</evidence>